<proteinExistence type="predicted"/>
<keyword evidence="2" id="KW-1185">Reference proteome</keyword>
<organism evidence="1 2">
    <name type="scientific">Kibdelosporangium philippinense</name>
    <dbReference type="NCBI Taxonomy" id="211113"/>
    <lineage>
        <taxon>Bacteria</taxon>
        <taxon>Bacillati</taxon>
        <taxon>Actinomycetota</taxon>
        <taxon>Actinomycetes</taxon>
        <taxon>Pseudonocardiales</taxon>
        <taxon>Pseudonocardiaceae</taxon>
        <taxon>Kibdelosporangium</taxon>
    </lineage>
</organism>
<dbReference type="RefSeq" id="WP_233726270.1">
    <property type="nucleotide sequence ID" value="NZ_JAJVCN010000001.1"/>
</dbReference>
<gene>
    <name evidence="1" type="ORF">LWC34_18460</name>
</gene>
<evidence type="ECO:0000313" key="2">
    <source>
        <dbReference type="Proteomes" id="UP001521150"/>
    </source>
</evidence>
<accession>A0ABS8ZAA6</accession>
<protein>
    <submittedName>
        <fullName evidence="1">Uncharacterized protein</fullName>
    </submittedName>
</protein>
<reference evidence="1 2" key="1">
    <citation type="submission" date="2021-12" db="EMBL/GenBank/DDBJ databases">
        <title>Genome sequence of Kibdelosporangium philippinense ATCC 49844.</title>
        <authorList>
            <person name="Fedorov E.A."/>
            <person name="Omeragic M."/>
            <person name="Shalygina K.F."/>
            <person name="Maclea K.S."/>
        </authorList>
    </citation>
    <scope>NUCLEOTIDE SEQUENCE [LARGE SCALE GENOMIC DNA]</scope>
    <source>
        <strain evidence="1 2">ATCC 49844</strain>
    </source>
</reference>
<comment type="caution">
    <text evidence="1">The sequence shown here is derived from an EMBL/GenBank/DDBJ whole genome shotgun (WGS) entry which is preliminary data.</text>
</comment>
<dbReference type="Proteomes" id="UP001521150">
    <property type="component" value="Unassembled WGS sequence"/>
</dbReference>
<name>A0ABS8ZAA6_9PSEU</name>
<dbReference type="EMBL" id="JAJVCN010000001">
    <property type="protein sequence ID" value="MCE7004791.1"/>
    <property type="molecule type" value="Genomic_DNA"/>
</dbReference>
<sequence>MAFSGFDHRLLAELRRREAGWSQAYLVQRILRAISKTSLFSQHVASLAGMSVELPRTQAVLTSFAATGQPARALVRAHCEAAAHAVARWDVCPELRQSLVDTASMIAVQSNVLDDLKARALGTAAAIGTQLPLIQDVVDDALAKAWHSDVDVSYVDMVADEYACLVATADRDPAALTQDLVRAFRSKDTVDAHTLRSLLLPNASGYRVAVVVHGAAELTRLQALHETAVSSGVREPERLGFGAALGRLRRFTRQIPVNGAACLVACQVDAVDAPSAGRIARREVAELLDQYMAGHRLVALSLGDDVFVSRVDSGESRHIQSHTPTVDRAVPLVSHWPGTLRNGLRMAHVARVTEAPLPAAALAWAALEACGLNKREDIAAALALQAMRQQIVEAHQQLCQGARTAPVELQLIDSHAVTNDFNRLRDLNTWVDLLLPQRDSDSSTAIAARKALTAVAAQTSPLAAQQVRDWSARLSNPVACAQWLEDRQQRIGTFLHALNATRNMSLHTGQFRAFGDVTLGIGGSLVVDFTLEILGNWYRNTDQQLPPAKVIALLARRQRDLVARLQAHDGPLFDLNIAWLTSPASAGMRTPSDG</sequence>
<evidence type="ECO:0000313" key="1">
    <source>
        <dbReference type="EMBL" id="MCE7004791.1"/>
    </source>
</evidence>